<feature type="domain" description="2'-deoxycytidine 5'-triphosphate deaminase C-terminal" evidence="2">
    <location>
        <begin position="202"/>
        <end position="325"/>
    </location>
</feature>
<name>A0A3B1BVU3_9ZZZZ</name>
<accession>A0A3B1BVU3</accession>
<dbReference type="PANTHER" id="PTHR42680">
    <property type="entry name" value="DCTP DEAMINASE"/>
    <property type="match status" value="1"/>
</dbReference>
<dbReference type="Gene3D" id="2.70.40.10">
    <property type="match status" value="2"/>
</dbReference>
<dbReference type="EC" id="3.5.4.13" evidence="3"/>
<feature type="domain" description="2'-deoxycytidine 5'-triphosphate deaminase N-terminal" evidence="1">
    <location>
        <begin position="9"/>
        <end position="174"/>
    </location>
</feature>
<dbReference type="GO" id="GO:0009394">
    <property type="term" value="P:2'-deoxyribonucleotide metabolic process"/>
    <property type="evidence" value="ECO:0007669"/>
    <property type="project" value="InterPro"/>
</dbReference>
<dbReference type="InterPro" id="IPR010550">
    <property type="entry name" value="DCD_N"/>
</dbReference>
<dbReference type="PANTHER" id="PTHR42680:SF3">
    <property type="entry name" value="DCTP DEAMINASE"/>
    <property type="match status" value="1"/>
</dbReference>
<evidence type="ECO:0000313" key="3">
    <source>
        <dbReference type="EMBL" id="VAX19872.1"/>
    </source>
</evidence>
<dbReference type="InterPro" id="IPR053811">
    <property type="entry name" value="DCD_C"/>
</dbReference>
<dbReference type="GO" id="GO:0008829">
    <property type="term" value="F:dCTP deaminase activity"/>
    <property type="evidence" value="ECO:0007669"/>
    <property type="project" value="UniProtKB-EC"/>
</dbReference>
<reference evidence="3" key="1">
    <citation type="submission" date="2018-06" db="EMBL/GenBank/DDBJ databases">
        <authorList>
            <person name="Zhirakovskaya E."/>
        </authorList>
    </citation>
    <scope>NUCLEOTIDE SEQUENCE</scope>
</reference>
<proteinExistence type="predicted"/>
<dbReference type="InterPro" id="IPR036157">
    <property type="entry name" value="dUTPase-like_sf"/>
</dbReference>
<organism evidence="3">
    <name type="scientific">hydrothermal vent metagenome</name>
    <dbReference type="NCBI Taxonomy" id="652676"/>
    <lineage>
        <taxon>unclassified sequences</taxon>
        <taxon>metagenomes</taxon>
        <taxon>ecological metagenomes</taxon>
    </lineage>
</organism>
<dbReference type="Pfam" id="PF22569">
    <property type="entry name" value="DCD_C"/>
    <property type="match status" value="1"/>
</dbReference>
<dbReference type="Pfam" id="PF06559">
    <property type="entry name" value="DCD_N"/>
    <property type="match status" value="1"/>
</dbReference>
<evidence type="ECO:0000259" key="1">
    <source>
        <dbReference type="Pfam" id="PF06559"/>
    </source>
</evidence>
<dbReference type="AlphaFoldDB" id="A0A3B1BVU3"/>
<dbReference type="SUPFAM" id="SSF51283">
    <property type="entry name" value="dUTPase-like"/>
    <property type="match status" value="2"/>
</dbReference>
<dbReference type="EMBL" id="UOGB01000163">
    <property type="protein sequence ID" value="VAX19872.1"/>
    <property type="molecule type" value="Genomic_DNA"/>
</dbReference>
<dbReference type="NCBIfam" id="NF005734">
    <property type="entry name" value="PRK07559.1"/>
    <property type="match status" value="1"/>
</dbReference>
<evidence type="ECO:0000259" key="2">
    <source>
        <dbReference type="Pfam" id="PF22569"/>
    </source>
</evidence>
<gene>
    <name evidence="3" type="ORF">MNBD_NITROSPINAE03-841</name>
</gene>
<feature type="non-terminal residue" evidence="3">
    <location>
        <position position="325"/>
    </location>
</feature>
<sequence length="325" mass="35832">METSDSQPSGVVPSQEIIKLIDGGRLVPTSGGKNIDWKAQVQPASIDLRLGNIAYRLQSSFLPQADTVKNKMKELVMYEVDLDKGGILERGAVYLIPLVESLNLEGLNISGKTNPKSSTGRLDVFTRVITDNSSRFEDIAENYSGNLYLEVVPRSFTIKIKSGQRLNQLRLFNSSSQTFSEDSLSNLFKSEQLLCDSSGKILDSNTRVSGDGLLMSVDLQSGAGDPIGYKTKKNSQVIELDEVGLYNADDFWEPIYPPKNGRLILEPEEFYIFASKERIRVPRSCAAEMVEFDAGSGELRTHYAGFFDPGFGYGKSGEIRGTKAV</sequence>
<protein>
    <submittedName>
        <fullName evidence="3">Deoxycytidine triphosphate deaminase</fullName>
        <ecNumber evidence="3">3.5.4.13</ecNumber>
    </submittedName>
</protein>
<keyword evidence="3" id="KW-0378">Hydrolase</keyword>